<reference evidence="2 3" key="1">
    <citation type="submission" date="2017-03" db="EMBL/GenBank/DDBJ databases">
        <authorList>
            <person name="Afonso C.L."/>
            <person name="Miller P.J."/>
            <person name="Scott M.A."/>
            <person name="Spackman E."/>
            <person name="Goraichik I."/>
            <person name="Dimitrov K.M."/>
            <person name="Suarez D.L."/>
            <person name="Swayne D.E."/>
        </authorList>
    </citation>
    <scope>NUCLEOTIDE SEQUENCE [LARGE SCALE GENOMIC DNA]</scope>
    <source>
        <strain evidence="2 3">CECT 7691</strain>
    </source>
</reference>
<dbReference type="InterPro" id="IPR002881">
    <property type="entry name" value="DUF58"/>
</dbReference>
<gene>
    <name evidence="2" type="ORF">OCH7691_01359</name>
</gene>
<protein>
    <recommendedName>
        <fullName evidence="1">DUF58 domain-containing protein</fullName>
    </recommendedName>
</protein>
<evidence type="ECO:0000313" key="2">
    <source>
        <dbReference type="EMBL" id="SLN34750.1"/>
    </source>
</evidence>
<dbReference type="Proteomes" id="UP000193200">
    <property type="component" value="Unassembled WGS sequence"/>
</dbReference>
<feature type="domain" description="DUF58" evidence="1">
    <location>
        <begin position="58"/>
        <end position="262"/>
    </location>
</feature>
<keyword evidence="3" id="KW-1185">Reference proteome</keyword>
<evidence type="ECO:0000313" key="3">
    <source>
        <dbReference type="Proteomes" id="UP000193200"/>
    </source>
</evidence>
<dbReference type="AlphaFoldDB" id="A0A1Y5S8H6"/>
<name>A0A1Y5S8H6_9PROT</name>
<dbReference type="Pfam" id="PF01882">
    <property type="entry name" value="DUF58"/>
    <property type="match status" value="1"/>
</dbReference>
<dbReference type="RefSeq" id="WP_085882581.1">
    <property type="nucleotide sequence ID" value="NZ_FWFR01000001.1"/>
</dbReference>
<organism evidence="2 3">
    <name type="scientific">Oceanibacterium hippocampi</name>
    <dbReference type="NCBI Taxonomy" id="745714"/>
    <lineage>
        <taxon>Bacteria</taxon>
        <taxon>Pseudomonadati</taxon>
        <taxon>Pseudomonadota</taxon>
        <taxon>Alphaproteobacteria</taxon>
        <taxon>Sneathiellales</taxon>
        <taxon>Sneathiellaceae</taxon>
        <taxon>Oceanibacterium</taxon>
    </lineage>
</organism>
<proteinExistence type="predicted"/>
<sequence length="301" mass="33316">MSPPRSPATTGKTLQHRADQVAAAFPPLLIAAERVAATVAQGVHGRRRVGPGETFWQFRRFQSGDQIRAIDWRRSARSTHYFIRDTEWEAAESVWLWRDGSPSMDYRSDGAEQTKGERATLILLAVAALLVRASEQFAMLGDDSRPRTGPAALSRLAVQLLRPQAGSPAALGLPRVEPLPRFSQALLVGDFLSPLAELDAIVRGYSARAVKGHIVQILDPAEAAMPFLGRTRFEGMEGEGDFLTGRAEALAGDYRDRLARHEEGLRTIARNYGWSYVRHVTDRPPESLLLALYCAMAEQWD</sequence>
<dbReference type="EMBL" id="FWFR01000001">
    <property type="protein sequence ID" value="SLN34750.1"/>
    <property type="molecule type" value="Genomic_DNA"/>
</dbReference>
<dbReference type="PANTHER" id="PTHR33608">
    <property type="entry name" value="BLL2464 PROTEIN"/>
    <property type="match status" value="1"/>
</dbReference>
<accession>A0A1Y5S8H6</accession>
<dbReference type="InParanoid" id="A0A1Y5S8H6"/>
<dbReference type="PANTHER" id="PTHR33608:SF6">
    <property type="entry name" value="BLL2464 PROTEIN"/>
    <property type="match status" value="1"/>
</dbReference>
<dbReference type="OrthoDB" id="9794556at2"/>
<evidence type="ECO:0000259" key="1">
    <source>
        <dbReference type="Pfam" id="PF01882"/>
    </source>
</evidence>